<evidence type="ECO:0000256" key="2">
    <source>
        <dbReference type="SAM" id="MobiDB-lite"/>
    </source>
</evidence>
<dbReference type="InterPro" id="IPR051017">
    <property type="entry name" value="Aldolase-II_Adducin_sf"/>
</dbReference>
<dbReference type="InterPro" id="IPR001303">
    <property type="entry name" value="Aldolase_II/adducin_N"/>
</dbReference>
<feature type="domain" description="Class II aldolase/adducin N-terminal" evidence="3">
    <location>
        <begin position="27"/>
        <end position="207"/>
    </location>
</feature>
<dbReference type="SMART" id="SM01007">
    <property type="entry name" value="Aldolase_II"/>
    <property type="match status" value="1"/>
</dbReference>
<proteinExistence type="inferred from homology"/>
<dbReference type="RefSeq" id="WP_229708099.1">
    <property type="nucleotide sequence ID" value="NZ_BMDZ01000031.1"/>
</dbReference>
<comment type="similarity">
    <text evidence="1">Belongs to the aldolase class II family.</text>
</comment>
<keyword evidence="5" id="KW-1185">Reference proteome</keyword>
<dbReference type="Pfam" id="PF00596">
    <property type="entry name" value="Aldolase_II"/>
    <property type="match status" value="1"/>
</dbReference>
<name>A0ABQ1IMI4_9PROT</name>
<evidence type="ECO:0000313" key="5">
    <source>
        <dbReference type="Proteomes" id="UP000603352"/>
    </source>
</evidence>
<dbReference type="EMBL" id="BMDZ01000031">
    <property type="protein sequence ID" value="GGB44738.1"/>
    <property type="molecule type" value="Genomic_DNA"/>
</dbReference>
<dbReference type="Gene3D" id="3.40.225.10">
    <property type="entry name" value="Class II aldolase/adducin N-terminal domain"/>
    <property type="match status" value="1"/>
</dbReference>
<dbReference type="PANTHER" id="PTHR10672">
    <property type="entry name" value="ADDUCIN"/>
    <property type="match status" value="1"/>
</dbReference>
<comment type="caution">
    <text evidence="4">The sequence shown here is derived from an EMBL/GenBank/DDBJ whole genome shotgun (WGS) entry which is preliminary data.</text>
</comment>
<dbReference type="InterPro" id="IPR036409">
    <property type="entry name" value="Aldolase_II/adducin_N_sf"/>
</dbReference>
<reference evidence="5" key="1">
    <citation type="journal article" date="2019" name="Int. J. Syst. Evol. Microbiol.">
        <title>The Global Catalogue of Microorganisms (GCM) 10K type strain sequencing project: providing services to taxonomists for standard genome sequencing and annotation.</title>
        <authorList>
            <consortium name="The Broad Institute Genomics Platform"/>
            <consortium name="The Broad Institute Genome Sequencing Center for Infectious Disease"/>
            <person name="Wu L."/>
            <person name="Ma J."/>
        </authorList>
    </citation>
    <scope>NUCLEOTIDE SEQUENCE [LARGE SCALE GENOMIC DNA]</scope>
    <source>
        <strain evidence="5">CGMCC 1.10188</strain>
    </source>
</reference>
<accession>A0ABQ1IMI4</accession>
<sequence length="266" mass="29492">MTAPLSDTDASRPDMPDSPRTEADLRRQLAACYRLVAHFGMDDLIYNHISARVPGSDHQFLINPYGRFFREITASSLLRIDLDGTKICDTPGQVNRAGFVIHAAIHRARADAMCVLHVHSDAATAVSALPDALLPLSQFAMHFYNRIGIHAYEGVALDLDEQERLVADIGDHRVLLLRNHGFLTVGQTVPEAFMLAYYFERAARIQLQAQAAAAASGRPVVLPPHEVCEKAARQFTEFAGDIKRPGFREWPGFIRMLDELAPGYAD</sequence>
<dbReference type="SUPFAM" id="SSF53639">
    <property type="entry name" value="AraD/HMP-PK domain-like"/>
    <property type="match status" value="1"/>
</dbReference>
<dbReference type="NCBIfam" id="NF005451">
    <property type="entry name" value="PRK07044.1"/>
    <property type="match status" value="1"/>
</dbReference>
<evidence type="ECO:0000313" key="4">
    <source>
        <dbReference type="EMBL" id="GGB44738.1"/>
    </source>
</evidence>
<protein>
    <submittedName>
        <fullName evidence="4">Class II aldolase</fullName>
    </submittedName>
</protein>
<dbReference type="PANTHER" id="PTHR10672:SF3">
    <property type="entry name" value="PROTEIN HU-LI TAI SHAO"/>
    <property type="match status" value="1"/>
</dbReference>
<evidence type="ECO:0000256" key="1">
    <source>
        <dbReference type="ARBA" id="ARBA00037961"/>
    </source>
</evidence>
<feature type="compositionally biased region" description="Basic and acidic residues" evidence="2">
    <location>
        <begin position="9"/>
        <end position="21"/>
    </location>
</feature>
<gene>
    <name evidence="4" type="ORF">GCM10011505_27550</name>
</gene>
<evidence type="ECO:0000259" key="3">
    <source>
        <dbReference type="SMART" id="SM01007"/>
    </source>
</evidence>
<feature type="region of interest" description="Disordered" evidence="2">
    <location>
        <begin position="1"/>
        <end position="21"/>
    </location>
</feature>
<organism evidence="4 5">
    <name type="scientific">Tistrella bauzanensis</name>
    <dbReference type="NCBI Taxonomy" id="657419"/>
    <lineage>
        <taxon>Bacteria</taxon>
        <taxon>Pseudomonadati</taxon>
        <taxon>Pseudomonadota</taxon>
        <taxon>Alphaproteobacteria</taxon>
        <taxon>Geminicoccales</taxon>
        <taxon>Geminicoccaceae</taxon>
        <taxon>Tistrella</taxon>
    </lineage>
</organism>
<dbReference type="Proteomes" id="UP000603352">
    <property type="component" value="Unassembled WGS sequence"/>
</dbReference>